<sequence>MCTCKDASRNNSCKGLIDCSLRVDHPERKIARPQAMTNDKTVTMSRELAERIISAFSETGKIDPDYVYVGQIAKELNSILAAPVVERQPVAWGTMQPEFSDDDRTLITDKEYAEVYDRQCYTLTPLFDSSPAPVAVTDGWKLVPIVATLEMKNAGWQECERQGVDPESIEMQTIWTAMHLSAPACLDKVKEMNS</sequence>
<comment type="caution">
    <text evidence="1">The sequence shown here is derived from an EMBL/GenBank/DDBJ whole genome shotgun (WGS) entry which is preliminary data.</text>
</comment>
<protein>
    <submittedName>
        <fullName evidence="1">Uncharacterized protein</fullName>
    </submittedName>
</protein>
<gene>
    <name evidence="1" type="ORF">BK660_21685</name>
</gene>
<evidence type="ECO:0000313" key="2">
    <source>
        <dbReference type="Proteomes" id="UP000285636"/>
    </source>
</evidence>
<dbReference type="EMBL" id="MOBK01000009">
    <property type="protein sequence ID" value="RON17905.1"/>
    <property type="molecule type" value="Genomic_DNA"/>
</dbReference>
<proteinExistence type="predicted"/>
<dbReference type="AlphaFoldDB" id="A0A423HXG1"/>
<dbReference type="Proteomes" id="UP000285636">
    <property type="component" value="Unassembled WGS sequence"/>
</dbReference>
<accession>A0A423HXG1</accession>
<organism evidence="1 2">
    <name type="scientific">Pseudomonas brassicacearum</name>
    <dbReference type="NCBI Taxonomy" id="930166"/>
    <lineage>
        <taxon>Bacteria</taxon>
        <taxon>Pseudomonadati</taxon>
        <taxon>Pseudomonadota</taxon>
        <taxon>Gammaproteobacteria</taxon>
        <taxon>Pseudomonadales</taxon>
        <taxon>Pseudomonadaceae</taxon>
        <taxon>Pseudomonas</taxon>
    </lineage>
</organism>
<name>A0A423HXG1_9PSED</name>
<reference evidence="1 2" key="1">
    <citation type="submission" date="2016-10" db="EMBL/GenBank/DDBJ databases">
        <title>Comparative genome analysis of multiple Pseudomonas spp. focuses on biocontrol and plant growth promoting traits.</title>
        <authorList>
            <person name="Tao X.-Y."/>
            <person name="Taylor C.G."/>
        </authorList>
    </citation>
    <scope>NUCLEOTIDE SEQUENCE [LARGE SCALE GENOMIC DNA]</scope>
    <source>
        <strain evidence="1 2">38D7</strain>
    </source>
</reference>
<evidence type="ECO:0000313" key="1">
    <source>
        <dbReference type="EMBL" id="RON17905.1"/>
    </source>
</evidence>